<protein>
    <submittedName>
        <fullName evidence="7">Thionin bth7</fullName>
    </submittedName>
</protein>
<keyword evidence="6" id="KW-0732">Signal</keyword>
<dbReference type="Gene3D" id="3.30.1350.10">
    <property type="entry name" value="Thionin-like"/>
    <property type="match status" value="1"/>
</dbReference>
<feature type="chain" id="PRO_5029666194" evidence="6">
    <location>
        <begin position="26"/>
        <end position="132"/>
    </location>
</feature>
<dbReference type="GO" id="GO:0006952">
    <property type="term" value="P:defense response"/>
    <property type="evidence" value="ECO:0007669"/>
    <property type="project" value="UniProtKB-KW"/>
</dbReference>
<dbReference type="InterPro" id="IPR001010">
    <property type="entry name" value="Thionin"/>
</dbReference>
<proteinExistence type="predicted"/>
<comment type="caution">
    <text evidence="7">The sequence shown here is derived from an EMBL/GenBank/DDBJ whole genome shotgun (WGS) entry which is preliminary data.</text>
</comment>
<evidence type="ECO:0000256" key="2">
    <source>
        <dbReference type="ARBA" id="ARBA00022525"/>
    </source>
</evidence>
<comment type="subcellular location">
    <subcellularLocation>
        <location evidence="1">Secreted</location>
    </subcellularLocation>
</comment>
<evidence type="ECO:0000256" key="3">
    <source>
        <dbReference type="ARBA" id="ARBA00022656"/>
    </source>
</evidence>
<dbReference type="PANTHER" id="PTHR33920:SF2">
    <property type="entry name" value="THIONIN-2.1-RELATED"/>
    <property type="match status" value="1"/>
</dbReference>
<keyword evidence="2" id="KW-0964">Secreted</keyword>
<dbReference type="Proteomes" id="UP000554482">
    <property type="component" value="Unassembled WGS sequence"/>
</dbReference>
<evidence type="ECO:0000256" key="6">
    <source>
        <dbReference type="SAM" id="SignalP"/>
    </source>
</evidence>
<reference evidence="7 8" key="1">
    <citation type="submission" date="2020-06" db="EMBL/GenBank/DDBJ databases">
        <title>Transcriptomic and genomic resources for Thalictrum thalictroides and T. hernandezii: Facilitating candidate gene discovery in an emerging model plant lineage.</title>
        <authorList>
            <person name="Arias T."/>
            <person name="Riano-Pachon D.M."/>
            <person name="Di Stilio V.S."/>
        </authorList>
    </citation>
    <scope>NUCLEOTIDE SEQUENCE [LARGE SCALE GENOMIC DNA]</scope>
    <source>
        <strain evidence="8">cv. WT478/WT964</strain>
        <tissue evidence="7">Leaves</tissue>
    </source>
</reference>
<dbReference type="AlphaFoldDB" id="A0A7J6WBN1"/>
<dbReference type="GO" id="GO:0090729">
    <property type="term" value="F:toxin activity"/>
    <property type="evidence" value="ECO:0007669"/>
    <property type="project" value="UniProtKB-KW"/>
</dbReference>
<dbReference type="OrthoDB" id="653285at2759"/>
<dbReference type="PRINTS" id="PR00287">
    <property type="entry name" value="THIONIN"/>
</dbReference>
<gene>
    <name evidence="7" type="ORF">FRX31_016066</name>
</gene>
<evidence type="ECO:0000313" key="8">
    <source>
        <dbReference type="Proteomes" id="UP000554482"/>
    </source>
</evidence>
<accession>A0A7J6WBN1</accession>
<sequence length="132" mass="14133">MEGKGVSAVIMGLLILGLVVAQIEAKTCCRNTTSRKCYSTCRMAGPPNPIVCANLCDCILISGSICPSTHPRSSMLENFDDEVIEEVTTDLEASRPPPTIICQGIKQNCFDMCRLTPIGCAQRCGCVIAGFD</sequence>
<keyword evidence="8" id="KW-1185">Reference proteome</keyword>
<dbReference type="InterPro" id="IPR036391">
    <property type="entry name" value="Thionin-like_sf"/>
</dbReference>
<evidence type="ECO:0000256" key="5">
    <source>
        <dbReference type="ARBA" id="ARBA00023157"/>
    </source>
</evidence>
<dbReference type="EMBL" id="JABWDY010018828">
    <property type="protein sequence ID" value="KAF5194347.1"/>
    <property type="molecule type" value="Genomic_DNA"/>
</dbReference>
<keyword evidence="4" id="KW-0611">Plant defense</keyword>
<dbReference type="Pfam" id="PF00321">
    <property type="entry name" value="Thionin"/>
    <property type="match status" value="1"/>
</dbReference>
<dbReference type="PANTHER" id="PTHR33920">
    <property type="entry name" value="THIONIN-2.1-RELATED"/>
    <property type="match status" value="1"/>
</dbReference>
<organism evidence="7 8">
    <name type="scientific">Thalictrum thalictroides</name>
    <name type="common">Rue-anemone</name>
    <name type="synonym">Anemone thalictroides</name>
    <dbReference type="NCBI Taxonomy" id="46969"/>
    <lineage>
        <taxon>Eukaryota</taxon>
        <taxon>Viridiplantae</taxon>
        <taxon>Streptophyta</taxon>
        <taxon>Embryophyta</taxon>
        <taxon>Tracheophyta</taxon>
        <taxon>Spermatophyta</taxon>
        <taxon>Magnoliopsida</taxon>
        <taxon>Ranunculales</taxon>
        <taxon>Ranunculaceae</taxon>
        <taxon>Thalictroideae</taxon>
        <taxon>Thalictrum</taxon>
    </lineage>
</organism>
<keyword evidence="3" id="KW-0800">Toxin</keyword>
<dbReference type="SUPFAM" id="SSF57429">
    <property type="entry name" value="Crambin-like"/>
    <property type="match status" value="1"/>
</dbReference>
<dbReference type="GO" id="GO:0005576">
    <property type="term" value="C:extracellular region"/>
    <property type="evidence" value="ECO:0007669"/>
    <property type="project" value="UniProtKB-SubCell"/>
</dbReference>
<feature type="signal peptide" evidence="6">
    <location>
        <begin position="1"/>
        <end position="25"/>
    </location>
</feature>
<dbReference type="PROSITE" id="PS00271">
    <property type="entry name" value="THIONIN"/>
    <property type="match status" value="1"/>
</dbReference>
<evidence type="ECO:0000256" key="1">
    <source>
        <dbReference type="ARBA" id="ARBA00004613"/>
    </source>
</evidence>
<evidence type="ECO:0000256" key="4">
    <source>
        <dbReference type="ARBA" id="ARBA00022821"/>
    </source>
</evidence>
<name>A0A7J6WBN1_THATH</name>
<keyword evidence="5" id="KW-1015">Disulfide bond</keyword>
<evidence type="ECO:0000313" key="7">
    <source>
        <dbReference type="EMBL" id="KAF5194347.1"/>
    </source>
</evidence>